<feature type="region of interest" description="Disordered" evidence="1">
    <location>
        <begin position="140"/>
        <end position="166"/>
    </location>
</feature>
<dbReference type="EMBL" id="CP163432">
    <property type="protein sequence ID" value="XDQ15821.1"/>
    <property type="molecule type" value="Genomic_DNA"/>
</dbReference>
<evidence type="ECO:0000256" key="1">
    <source>
        <dbReference type="SAM" id="MobiDB-lite"/>
    </source>
</evidence>
<gene>
    <name evidence="2" type="ORF">AB5J55_42555</name>
</gene>
<evidence type="ECO:0000313" key="2">
    <source>
        <dbReference type="EMBL" id="XDQ15821.1"/>
    </source>
</evidence>
<sequence length="321" mass="35343">MHTTRTCGHRRRFFFFDWLAGAINLTSVTPTVAYAQELGFEVAPIEAHVRLEACRYLDPWHNRLRDAYVETMADLGVTTKMGNQEFLDAMAVHKQVDPNDGAATERHQVDGEGRHRQVEAAQPGQVTYNEEWPALKHETWHPTSGPPCWPPAGSGCTARSSRPLPRLADTTSRLARTVLSTPPPALPRWTSCRTRTRATPCRARPGPINRAACDSRAPVVGTYLSRVESGVLVERGSGGMNPAPLSRTSVHPGHVIILTGSPGAGLRIPRHVPAEPIRRPLVQGRRSRFRGSQQHCQERLVGRSLGIDARENIPQSAPIQG</sequence>
<dbReference type="RefSeq" id="WP_369275749.1">
    <property type="nucleotide sequence ID" value="NZ_CP163432.1"/>
</dbReference>
<name>A0AB39ND56_9ACTN</name>
<reference evidence="2" key="1">
    <citation type="submission" date="2024-07" db="EMBL/GenBank/DDBJ databases">
        <authorList>
            <person name="Yu S.T."/>
        </authorList>
    </citation>
    <scope>NUCLEOTIDE SEQUENCE</scope>
    <source>
        <strain evidence="2">R11</strain>
    </source>
</reference>
<accession>A0AB39ND56</accession>
<proteinExistence type="predicted"/>
<organism evidence="2">
    <name type="scientific">Streptomyces sp. R11</name>
    <dbReference type="NCBI Taxonomy" id="3238625"/>
    <lineage>
        <taxon>Bacteria</taxon>
        <taxon>Bacillati</taxon>
        <taxon>Actinomycetota</taxon>
        <taxon>Actinomycetes</taxon>
        <taxon>Kitasatosporales</taxon>
        <taxon>Streptomycetaceae</taxon>
        <taxon>Streptomyces</taxon>
    </lineage>
</organism>
<dbReference type="AlphaFoldDB" id="A0AB39ND56"/>
<protein>
    <submittedName>
        <fullName evidence="2">Uncharacterized protein</fullName>
    </submittedName>
</protein>